<evidence type="ECO:0000259" key="4">
    <source>
        <dbReference type="Pfam" id="PF14805"/>
    </source>
</evidence>
<dbReference type="Proteomes" id="UP001499930">
    <property type="component" value="Unassembled WGS sequence"/>
</dbReference>
<keyword evidence="2" id="KW-0808">Transferase</keyword>
<reference evidence="6" key="1">
    <citation type="journal article" date="2019" name="Int. J. Syst. Evol. Microbiol.">
        <title>The Global Catalogue of Microorganisms (GCM) 10K type strain sequencing project: providing services to taxonomists for standard genome sequencing and annotation.</title>
        <authorList>
            <consortium name="The Broad Institute Genomics Platform"/>
            <consortium name="The Broad Institute Genome Sequencing Center for Infectious Disease"/>
            <person name="Wu L."/>
            <person name="Ma J."/>
        </authorList>
    </citation>
    <scope>NUCLEOTIDE SEQUENCE [LARGE SCALE GENOMIC DNA]</scope>
    <source>
        <strain evidence="6">JCM 3106</strain>
    </source>
</reference>
<protein>
    <submittedName>
        <fullName evidence="5">2,3,4,5-tetrahydropyridine-2,6-dicarboxylate N-succinyltransferase</fullName>
    </submittedName>
</protein>
<keyword evidence="3" id="KW-0677">Repeat</keyword>
<sequence length="335" mass="35163">MTITTSTTTITTIAMTPFENGRCTVKNLQVPSDCPVCHKVANTKLRAMTQTDASPLPAAVDELWWRRDELSPADGQARAVVVSAVDMLDSGKARVASVSRTGEVVVDERARRAVALAFRVLGLARSQVGDFHHRDRVPLKTAVDGVRVVPGAIARWGAYLAPGVVLMPSFVDIGAHVDEGSTVETWVSIGSCAQIGKNVHLSAGVGVGEAACRDGAEDPEVLAERPAVAPVVVEDGALIGGRAVISEGARVGRGAVIGAGTILSGSTPIVDVRTGEEVDRGHVPDRWVAAGGIRNREFTGGAFGLRCVLLLERLEEGHRPGRAELGRILHGHGHG</sequence>
<dbReference type="InterPro" id="IPR018357">
    <property type="entry name" value="Hexapep_transf_CS"/>
</dbReference>
<dbReference type="EMBL" id="BAAAWD010000017">
    <property type="protein sequence ID" value="GAA3028324.1"/>
    <property type="molecule type" value="Genomic_DNA"/>
</dbReference>
<dbReference type="PANTHER" id="PTHR43300">
    <property type="entry name" value="ACETYLTRANSFERASE"/>
    <property type="match status" value="1"/>
</dbReference>
<dbReference type="InterPro" id="IPR023180">
    <property type="entry name" value="THP_succinylTrfase_dom1"/>
</dbReference>
<feature type="domain" description="Tetrahydrodipicolinate-N-succinyltransferase chain A" evidence="4">
    <location>
        <begin position="56"/>
        <end position="120"/>
    </location>
</feature>
<dbReference type="NCBIfam" id="NF008808">
    <property type="entry name" value="PRK11830.1"/>
    <property type="match status" value="1"/>
</dbReference>
<dbReference type="Pfam" id="PF14805">
    <property type="entry name" value="THDPS_N_2"/>
    <property type="match status" value="1"/>
</dbReference>
<dbReference type="InterPro" id="IPR011004">
    <property type="entry name" value="Trimer_LpxA-like_sf"/>
</dbReference>
<comment type="caution">
    <text evidence="5">The sequence shown here is derived from an EMBL/GenBank/DDBJ whole genome shotgun (WGS) entry which is preliminary data.</text>
</comment>
<gene>
    <name evidence="5" type="ORF">GCM10017559_63350</name>
</gene>
<dbReference type="Gene3D" id="2.160.10.10">
    <property type="entry name" value="Hexapeptide repeat proteins"/>
    <property type="match status" value="1"/>
</dbReference>
<accession>A0ABP6L4G4</accession>
<dbReference type="InterPro" id="IPR037133">
    <property type="entry name" value="THP_succinylTrfase_N_sf"/>
</dbReference>
<evidence type="ECO:0000256" key="2">
    <source>
        <dbReference type="ARBA" id="ARBA00022679"/>
    </source>
</evidence>
<comment type="similarity">
    <text evidence="1">Belongs to the transferase hexapeptide repeat family.</text>
</comment>
<dbReference type="SUPFAM" id="SSF51161">
    <property type="entry name" value="Trimeric LpxA-like enzymes"/>
    <property type="match status" value="1"/>
</dbReference>
<evidence type="ECO:0000313" key="6">
    <source>
        <dbReference type="Proteomes" id="UP001499930"/>
    </source>
</evidence>
<evidence type="ECO:0000256" key="1">
    <source>
        <dbReference type="ARBA" id="ARBA00007274"/>
    </source>
</evidence>
<name>A0ABP6L4G4_9ACTN</name>
<dbReference type="InterPro" id="IPR001451">
    <property type="entry name" value="Hexapep"/>
</dbReference>
<keyword evidence="6" id="KW-1185">Reference proteome</keyword>
<dbReference type="Pfam" id="PF14602">
    <property type="entry name" value="Hexapep_2"/>
    <property type="match status" value="1"/>
</dbReference>
<dbReference type="Gene3D" id="1.10.166.10">
    <property type="entry name" value="Tetrahydrodipicolinate-N-succinyltransferase, N-terminal domain"/>
    <property type="match status" value="1"/>
</dbReference>
<evidence type="ECO:0000313" key="5">
    <source>
        <dbReference type="EMBL" id="GAA3028324.1"/>
    </source>
</evidence>
<dbReference type="InterPro" id="IPR050179">
    <property type="entry name" value="Trans_hexapeptide_repeat"/>
</dbReference>
<organism evidence="5 6">
    <name type="scientific">Streptosporangium longisporum</name>
    <dbReference type="NCBI Taxonomy" id="46187"/>
    <lineage>
        <taxon>Bacteria</taxon>
        <taxon>Bacillati</taxon>
        <taxon>Actinomycetota</taxon>
        <taxon>Actinomycetes</taxon>
        <taxon>Streptosporangiales</taxon>
        <taxon>Streptosporangiaceae</taxon>
        <taxon>Streptosporangium</taxon>
    </lineage>
</organism>
<proteinExistence type="inferred from homology"/>
<dbReference type="PROSITE" id="PS00101">
    <property type="entry name" value="HEXAPEP_TRANSFERASES"/>
    <property type="match status" value="1"/>
</dbReference>
<evidence type="ECO:0000256" key="3">
    <source>
        <dbReference type="ARBA" id="ARBA00022737"/>
    </source>
</evidence>